<organism evidence="1 2">
    <name type="scientific">Ananas comosus</name>
    <name type="common">Pineapple</name>
    <name type="synonym">Ananas ananas</name>
    <dbReference type="NCBI Taxonomy" id="4615"/>
    <lineage>
        <taxon>Eukaryota</taxon>
        <taxon>Viridiplantae</taxon>
        <taxon>Streptophyta</taxon>
        <taxon>Embryophyta</taxon>
        <taxon>Tracheophyta</taxon>
        <taxon>Spermatophyta</taxon>
        <taxon>Magnoliopsida</taxon>
        <taxon>Liliopsida</taxon>
        <taxon>Poales</taxon>
        <taxon>Bromeliaceae</taxon>
        <taxon>Bromelioideae</taxon>
        <taxon>Ananas</taxon>
    </lineage>
</organism>
<gene>
    <name evidence="2" type="primary">LOC109719390</name>
</gene>
<reference evidence="2" key="2">
    <citation type="submission" date="2025-08" db="UniProtKB">
        <authorList>
            <consortium name="RefSeq"/>
        </authorList>
    </citation>
    <scope>IDENTIFICATION</scope>
    <source>
        <tissue evidence="2">Leaf</tissue>
    </source>
</reference>
<protein>
    <submittedName>
        <fullName evidence="2">Uncharacterized protein LOC109719390 isoform X1</fullName>
    </submittedName>
</protein>
<dbReference type="RefSeq" id="XP_020101619.1">
    <property type="nucleotide sequence ID" value="XM_020246030.1"/>
</dbReference>
<dbReference type="GeneID" id="109719390"/>
<evidence type="ECO:0000313" key="2">
    <source>
        <dbReference type="RefSeq" id="XP_020101619.1"/>
    </source>
</evidence>
<accession>A0A6P5FZV5</accession>
<dbReference type="Proteomes" id="UP000515123">
    <property type="component" value="Linkage group 13"/>
</dbReference>
<keyword evidence="1" id="KW-1185">Reference proteome</keyword>
<evidence type="ECO:0000313" key="1">
    <source>
        <dbReference type="Proteomes" id="UP000515123"/>
    </source>
</evidence>
<proteinExistence type="predicted"/>
<name>A0A6P5FZV5_ANACO</name>
<dbReference type="AlphaFoldDB" id="A0A6P5FZV5"/>
<sequence length="98" mass="11200">MAAKNGPTDIEKEQVFGMAEKEMEYRVDLFNSAGCNVLEEVFNFKRGWGLQRSVSINVLIKGDQSNWAIAWLQSATAVKSLLQRHSRLLPSLLNNWRF</sequence>
<reference evidence="1" key="1">
    <citation type="journal article" date="2015" name="Nat. Genet.">
        <title>The pineapple genome and the evolution of CAM photosynthesis.</title>
        <authorList>
            <person name="Ming R."/>
            <person name="VanBuren R."/>
            <person name="Wai C.M."/>
            <person name="Tang H."/>
            <person name="Schatz M.C."/>
            <person name="Bowers J.E."/>
            <person name="Lyons E."/>
            <person name="Wang M.L."/>
            <person name="Chen J."/>
            <person name="Biggers E."/>
            <person name="Zhang J."/>
            <person name="Huang L."/>
            <person name="Zhang L."/>
            <person name="Miao W."/>
            <person name="Zhang J."/>
            <person name="Ye Z."/>
            <person name="Miao C."/>
            <person name="Lin Z."/>
            <person name="Wang H."/>
            <person name="Zhou H."/>
            <person name="Yim W.C."/>
            <person name="Priest H.D."/>
            <person name="Zheng C."/>
            <person name="Woodhouse M."/>
            <person name="Edger P.P."/>
            <person name="Guyot R."/>
            <person name="Guo H.B."/>
            <person name="Guo H."/>
            <person name="Zheng G."/>
            <person name="Singh R."/>
            <person name="Sharma A."/>
            <person name="Min X."/>
            <person name="Zheng Y."/>
            <person name="Lee H."/>
            <person name="Gurtowski J."/>
            <person name="Sedlazeck F.J."/>
            <person name="Harkess A."/>
            <person name="McKain M.R."/>
            <person name="Liao Z."/>
            <person name="Fang J."/>
            <person name="Liu J."/>
            <person name="Zhang X."/>
            <person name="Zhang Q."/>
            <person name="Hu W."/>
            <person name="Qin Y."/>
            <person name="Wang K."/>
            <person name="Chen L.Y."/>
            <person name="Shirley N."/>
            <person name="Lin Y.R."/>
            <person name="Liu L.Y."/>
            <person name="Hernandez A.G."/>
            <person name="Wright C.L."/>
            <person name="Bulone V."/>
            <person name="Tuskan G.A."/>
            <person name="Heath K."/>
            <person name="Zee F."/>
            <person name="Moore P.H."/>
            <person name="Sunkar R."/>
            <person name="Leebens-Mack J.H."/>
            <person name="Mockler T."/>
            <person name="Bennetzen J.L."/>
            <person name="Freeling M."/>
            <person name="Sankoff D."/>
            <person name="Paterson A.H."/>
            <person name="Zhu X."/>
            <person name="Yang X."/>
            <person name="Smith J.A."/>
            <person name="Cushman J.C."/>
            <person name="Paull R.E."/>
            <person name="Yu Q."/>
        </authorList>
    </citation>
    <scope>NUCLEOTIDE SEQUENCE [LARGE SCALE GENOMIC DNA]</scope>
    <source>
        <strain evidence="1">cv. F153</strain>
    </source>
</reference>